<organism evidence="2 3">
    <name type="scientific">Palleronia pelagia</name>
    <dbReference type="NCBI Taxonomy" id="387096"/>
    <lineage>
        <taxon>Bacteria</taxon>
        <taxon>Pseudomonadati</taxon>
        <taxon>Pseudomonadota</taxon>
        <taxon>Alphaproteobacteria</taxon>
        <taxon>Rhodobacterales</taxon>
        <taxon>Roseobacteraceae</taxon>
        <taxon>Palleronia</taxon>
    </lineage>
</organism>
<dbReference type="Proteomes" id="UP000199372">
    <property type="component" value="Unassembled WGS sequence"/>
</dbReference>
<keyword evidence="3" id="KW-1185">Reference proteome</keyword>
<evidence type="ECO:0000313" key="2">
    <source>
        <dbReference type="EMBL" id="SEN44647.1"/>
    </source>
</evidence>
<sequence>MAEAPRILVITTMRDEGPNILHWLAHCRGAGVTDFLVFTNDCADGSDALLDLLQGGGVLTHVRNRVPEGKRPQWAALRAARDHPLTAQADWIAVLDCDEYLNLRAPHDTLQDMLAGLDADAVALPWRLFGHAGHATRPETPPTEAFTRAIPDDALYPALSRFIKTLYRRRGPFKGPGVHRPKQEDGATPRWVDGSGRPLPEGVARNQGQIMLWGPPIAHDLVQLNHYSVRSAEEFLAKARRGLPNHTDKPVDLTYWVERNFNTVREDSIARMAPRTAVELARLRDLPGVAAAGDACRHWHAEAFRLALADPDAVKLYGRLLLAAGSRPPPPGLAQKLVALYQNAQAPRG</sequence>
<accession>A0A1H8GMD8</accession>
<dbReference type="OrthoDB" id="4964299at2"/>
<dbReference type="CDD" id="cd00761">
    <property type="entry name" value="Glyco_tranf_GTA_type"/>
    <property type="match status" value="1"/>
</dbReference>
<gene>
    <name evidence="2" type="ORF">SAMN04488011_104122</name>
</gene>
<feature type="region of interest" description="Disordered" evidence="1">
    <location>
        <begin position="173"/>
        <end position="200"/>
    </location>
</feature>
<dbReference type="AlphaFoldDB" id="A0A1H8GMD8"/>
<evidence type="ECO:0000313" key="3">
    <source>
        <dbReference type="Proteomes" id="UP000199372"/>
    </source>
</evidence>
<evidence type="ECO:0000256" key="1">
    <source>
        <dbReference type="SAM" id="MobiDB-lite"/>
    </source>
</evidence>
<name>A0A1H8GMD8_9RHOB</name>
<reference evidence="3" key="1">
    <citation type="submission" date="2016-10" db="EMBL/GenBank/DDBJ databases">
        <authorList>
            <person name="Varghese N."/>
            <person name="Submissions S."/>
        </authorList>
    </citation>
    <scope>NUCLEOTIDE SEQUENCE [LARGE SCALE GENOMIC DNA]</scope>
    <source>
        <strain evidence="3">DSM 26893</strain>
    </source>
</reference>
<dbReference type="GO" id="GO:0016740">
    <property type="term" value="F:transferase activity"/>
    <property type="evidence" value="ECO:0007669"/>
    <property type="project" value="UniProtKB-KW"/>
</dbReference>
<dbReference type="SUPFAM" id="SSF53448">
    <property type="entry name" value="Nucleotide-diphospho-sugar transferases"/>
    <property type="match status" value="1"/>
</dbReference>
<dbReference type="Pfam" id="PF13704">
    <property type="entry name" value="Glyco_tranf_2_4"/>
    <property type="match status" value="1"/>
</dbReference>
<dbReference type="RefSeq" id="WP_091845365.1">
    <property type="nucleotide sequence ID" value="NZ_FOCM01000004.1"/>
</dbReference>
<keyword evidence="2" id="KW-0808">Transferase</keyword>
<dbReference type="EMBL" id="FOCM01000004">
    <property type="protein sequence ID" value="SEN44647.1"/>
    <property type="molecule type" value="Genomic_DNA"/>
</dbReference>
<dbReference type="InterPro" id="IPR029044">
    <property type="entry name" value="Nucleotide-diphossugar_trans"/>
</dbReference>
<proteinExistence type="predicted"/>
<protein>
    <submittedName>
        <fullName evidence="2">Glycosyl transferase family 2</fullName>
    </submittedName>
</protein>